<reference evidence="4" key="1">
    <citation type="submission" date="2016-12" db="EMBL/GenBank/DDBJ databases">
        <authorList>
            <person name="Varghese N."/>
            <person name="Submissions S."/>
        </authorList>
    </citation>
    <scope>NUCLEOTIDE SEQUENCE [LARGE SCALE GENOMIC DNA]</scope>
    <source>
        <strain evidence="4">DSM 16779</strain>
    </source>
</reference>
<dbReference type="CDD" id="cd00063">
    <property type="entry name" value="FN3"/>
    <property type="match status" value="1"/>
</dbReference>
<protein>
    <submittedName>
        <fullName evidence="3">Por secretion system C-terminal sorting domain-containing protein</fullName>
    </submittedName>
</protein>
<gene>
    <name evidence="3" type="ORF">SAMN05421769_1683</name>
</gene>
<dbReference type="SUPFAM" id="SSF49265">
    <property type="entry name" value="Fibronectin type III"/>
    <property type="match status" value="1"/>
</dbReference>
<accession>A0A1N6FX75</accession>
<dbReference type="SMART" id="SM00060">
    <property type="entry name" value="FN3"/>
    <property type="match status" value="1"/>
</dbReference>
<sequence>MIKNLLYLFLVLFGTTFYQGKSIPEKAKSEFFCDLLAPANVSVTNISHTAATVSWANDPNTSNYILRFRPVGNFPWSSPFVPGNQNFFNLNGLTPCTAYEVQVAKLCNNVPGAWSTLVVFNTKLNYFTSESTNSGLMHLSNITVTPSSTGLSQMISNSAASLYTDYRPDATRKVYLTWDSANNMISATKIGAINPNAAFVTAWIDFNANGIFETSEIIMNVTSSSANISTNTFSVPSLASVGGNISCAVTMRVIFSNTAVTNGCGNFGYGEVEDYDVYLSTEANLATTEINKNKEIGIYPNPTSDVLNISGISSDIDFEIYNVAGQKLSEGKTKNKTLKVGHLVKGIYFISLKEKENSRFKFIKK</sequence>
<feature type="domain" description="Fibronectin type-III" evidence="2">
    <location>
        <begin position="37"/>
        <end position="125"/>
    </location>
</feature>
<name>A0A1N6FX75_9FLAO</name>
<dbReference type="InterPro" id="IPR026444">
    <property type="entry name" value="Secre_tail"/>
</dbReference>
<dbReference type="EMBL" id="FSRQ01000001">
    <property type="protein sequence ID" value="SIN99874.1"/>
    <property type="molecule type" value="Genomic_DNA"/>
</dbReference>
<dbReference type="Pfam" id="PF20009">
    <property type="entry name" value="GEVED"/>
    <property type="match status" value="1"/>
</dbReference>
<keyword evidence="4" id="KW-1185">Reference proteome</keyword>
<evidence type="ECO:0000259" key="2">
    <source>
        <dbReference type="PROSITE" id="PS50853"/>
    </source>
</evidence>
<dbReference type="RefSeq" id="WP_074229809.1">
    <property type="nucleotide sequence ID" value="NZ_FSRQ01000001.1"/>
</dbReference>
<dbReference type="Proteomes" id="UP000184782">
    <property type="component" value="Unassembled WGS sequence"/>
</dbReference>
<evidence type="ECO:0000256" key="1">
    <source>
        <dbReference type="ARBA" id="ARBA00022729"/>
    </source>
</evidence>
<dbReference type="STRING" id="59733.SAMN05421769_1683"/>
<dbReference type="InterPro" id="IPR045474">
    <property type="entry name" value="GEVED"/>
</dbReference>
<organism evidence="3 4">
    <name type="scientific">Chryseobacterium scophthalmum</name>
    <dbReference type="NCBI Taxonomy" id="59733"/>
    <lineage>
        <taxon>Bacteria</taxon>
        <taxon>Pseudomonadati</taxon>
        <taxon>Bacteroidota</taxon>
        <taxon>Flavobacteriia</taxon>
        <taxon>Flavobacteriales</taxon>
        <taxon>Weeksellaceae</taxon>
        <taxon>Chryseobacterium group</taxon>
        <taxon>Chryseobacterium</taxon>
    </lineage>
</organism>
<dbReference type="InterPro" id="IPR013783">
    <property type="entry name" value="Ig-like_fold"/>
</dbReference>
<dbReference type="InterPro" id="IPR003961">
    <property type="entry name" value="FN3_dom"/>
</dbReference>
<keyword evidence="1" id="KW-0732">Signal</keyword>
<dbReference type="Gene3D" id="2.60.40.10">
    <property type="entry name" value="Immunoglobulins"/>
    <property type="match status" value="1"/>
</dbReference>
<dbReference type="PROSITE" id="PS50853">
    <property type="entry name" value="FN3"/>
    <property type="match status" value="1"/>
</dbReference>
<dbReference type="OrthoDB" id="1652165at2"/>
<evidence type="ECO:0000313" key="3">
    <source>
        <dbReference type="EMBL" id="SIN99874.1"/>
    </source>
</evidence>
<dbReference type="AlphaFoldDB" id="A0A1N6FX75"/>
<proteinExistence type="predicted"/>
<dbReference type="Pfam" id="PF18962">
    <property type="entry name" value="Por_Secre_tail"/>
    <property type="match status" value="1"/>
</dbReference>
<dbReference type="InterPro" id="IPR036116">
    <property type="entry name" value="FN3_sf"/>
</dbReference>
<dbReference type="Pfam" id="PF00041">
    <property type="entry name" value="fn3"/>
    <property type="match status" value="1"/>
</dbReference>
<dbReference type="NCBIfam" id="TIGR04183">
    <property type="entry name" value="Por_Secre_tail"/>
    <property type="match status" value="1"/>
</dbReference>
<evidence type="ECO:0000313" key="4">
    <source>
        <dbReference type="Proteomes" id="UP000184782"/>
    </source>
</evidence>